<dbReference type="PROSITE" id="PS50126">
    <property type="entry name" value="S1"/>
    <property type="match status" value="1"/>
</dbReference>
<feature type="signal peptide" evidence="1">
    <location>
        <begin position="1"/>
        <end position="16"/>
    </location>
</feature>
<proteinExistence type="predicted"/>
<accession>A0A1J1HC41</accession>
<dbReference type="InterPro" id="IPR003029">
    <property type="entry name" value="S1_domain"/>
</dbReference>
<dbReference type="GeneID" id="39734509"/>
<feature type="domain" description="S1 motif" evidence="2">
    <location>
        <begin position="73"/>
        <end position="144"/>
    </location>
</feature>
<evidence type="ECO:0000256" key="1">
    <source>
        <dbReference type="SAM" id="SignalP"/>
    </source>
</evidence>
<feature type="chain" id="PRO_5009618993" description="S1 motif domain-containing protein" evidence="1">
    <location>
        <begin position="17"/>
        <end position="222"/>
    </location>
</feature>
<dbReference type="AlphaFoldDB" id="A0A1J1HC41"/>
<dbReference type="EMBL" id="LN835297">
    <property type="protein sequence ID" value="CRH03065.1"/>
    <property type="molecule type" value="Genomic_DNA"/>
</dbReference>
<evidence type="ECO:0000313" key="4">
    <source>
        <dbReference type="Proteomes" id="UP000220158"/>
    </source>
</evidence>
<sequence>MLHFFIIFLLINSAYAININVKSHLFLNSNFNNIKKWKTIKIKKIFQGDIMKSNIIYKQIKEENYPFKKYNIDDVYYGRILGINKRKIKIDILCDRKAYLNTSEYFSLEKFNKYIFLLIKIHNIIKVRIAKIDSIHKKIIVDIKKYTNEEILSSFKNTNYLINSKILSIKENFILVYIAPKIHAKLIIKQNDDLNNYKIGGDILVKIYDFDKIKNELYVKNP</sequence>
<keyword evidence="1" id="KW-0732">Signal</keyword>
<dbReference type="Proteomes" id="UP000220158">
    <property type="component" value="Chromosome 2"/>
</dbReference>
<name>A0A1J1HC41_PLARL</name>
<dbReference type="VEuPathDB" id="PlasmoDB:PRELSG_0209000"/>
<gene>
    <name evidence="3" type="ORF">PRELSG_0209000</name>
</gene>
<protein>
    <recommendedName>
        <fullName evidence="2">S1 motif domain-containing protein</fullName>
    </recommendedName>
</protein>
<dbReference type="InterPro" id="IPR012340">
    <property type="entry name" value="NA-bd_OB-fold"/>
</dbReference>
<dbReference type="OrthoDB" id="371419at2759"/>
<evidence type="ECO:0000259" key="2">
    <source>
        <dbReference type="PROSITE" id="PS50126"/>
    </source>
</evidence>
<dbReference type="KEGG" id="prel:PRELSG_0209000"/>
<dbReference type="SUPFAM" id="SSF50249">
    <property type="entry name" value="Nucleic acid-binding proteins"/>
    <property type="match status" value="1"/>
</dbReference>
<organism evidence="3 4">
    <name type="scientific">Plasmodium relictum</name>
    <dbReference type="NCBI Taxonomy" id="85471"/>
    <lineage>
        <taxon>Eukaryota</taxon>
        <taxon>Sar</taxon>
        <taxon>Alveolata</taxon>
        <taxon>Apicomplexa</taxon>
        <taxon>Aconoidasida</taxon>
        <taxon>Haemosporida</taxon>
        <taxon>Plasmodiidae</taxon>
        <taxon>Plasmodium</taxon>
        <taxon>Plasmodium (Haemamoeba)</taxon>
    </lineage>
</organism>
<keyword evidence="4" id="KW-1185">Reference proteome</keyword>
<dbReference type="RefSeq" id="XP_028535552.1">
    <property type="nucleotide sequence ID" value="XM_028679876.1"/>
</dbReference>
<evidence type="ECO:0000313" key="3">
    <source>
        <dbReference type="EMBL" id="CRH03065.1"/>
    </source>
</evidence>
<dbReference type="GO" id="GO:0003676">
    <property type="term" value="F:nucleic acid binding"/>
    <property type="evidence" value="ECO:0007669"/>
    <property type="project" value="InterPro"/>
</dbReference>
<reference evidence="3 4" key="1">
    <citation type="submission" date="2015-04" db="EMBL/GenBank/DDBJ databases">
        <authorList>
            <consortium name="Pathogen Informatics"/>
        </authorList>
    </citation>
    <scope>NUCLEOTIDE SEQUENCE [LARGE SCALE GENOMIC DNA]</scope>
    <source>
        <strain evidence="3 4">SGS1</strain>
    </source>
</reference>